<dbReference type="EMBL" id="CATQJL010000001">
    <property type="protein sequence ID" value="CAJ0590333.1"/>
    <property type="molecule type" value="Genomic_DNA"/>
</dbReference>
<reference evidence="1" key="1">
    <citation type="submission" date="2023-07" db="EMBL/GenBank/DDBJ databases">
        <authorList>
            <consortium name="CYATHOMIX"/>
        </authorList>
    </citation>
    <scope>NUCLEOTIDE SEQUENCE</scope>
    <source>
        <strain evidence="1">N/A</strain>
    </source>
</reference>
<gene>
    <name evidence="1" type="ORF">CYNAS_LOCUS2316</name>
</gene>
<dbReference type="AlphaFoldDB" id="A0AA36GGM1"/>
<comment type="caution">
    <text evidence="1">The sequence shown here is derived from an EMBL/GenBank/DDBJ whole genome shotgun (WGS) entry which is preliminary data.</text>
</comment>
<keyword evidence="2" id="KW-1185">Reference proteome</keyword>
<name>A0AA36GGM1_CYLNA</name>
<evidence type="ECO:0000313" key="2">
    <source>
        <dbReference type="Proteomes" id="UP001176961"/>
    </source>
</evidence>
<accession>A0AA36GGM1</accession>
<sequence length="171" mass="19405">MTEDYLDRPMQTHRTYKVCSHGPVDIYYIPDKESHPGSKFAFQVQSCWEPLICSTASCYTRVICQSDVPIFVPATAHVWVEGKNVAVYTPLSSRVVVNQEESESRVRMKPRSPSIPDEGIVVIYAADMRKFNEWIQVVVTDNMTVYCQGGSSVYFSKYSSATVYQILKNVV</sequence>
<organism evidence="1 2">
    <name type="scientific">Cylicocyclus nassatus</name>
    <name type="common">Nematode worm</name>
    <dbReference type="NCBI Taxonomy" id="53992"/>
    <lineage>
        <taxon>Eukaryota</taxon>
        <taxon>Metazoa</taxon>
        <taxon>Ecdysozoa</taxon>
        <taxon>Nematoda</taxon>
        <taxon>Chromadorea</taxon>
        <taxon>Rhabditida</taxon>
        <taxon>Rhabditina</taxon>
        <taxon>Rhabditomorpha</taxon>
        <taxon>Strongyloidea</taxon>
        <taxon>Strongylidae</taxon>
        <taxon>Cylicocyclus</taxon>
    </lineage>
</organism>
<protein>
    <submittedName>
        <fullName evidence="1">Uncharacterized protein</fullName>
    </submittedName>
</protein>
<evidence type="ECO:0000313" key="1">
    <source>
        <dbReference type="EMBL" id="CAJ0590333.1"/>
    </source>
</evidence>
<dbReference type="Proteomes" id="UP001176961">
    <property type="component" value="Unassembled WGS sequence"/>
</dbReference>
<proteinExistence type="predicted"/>